<organism evidence="2 3">
    <name type="scientific">Drosophila virilis</name>
    <name type="common">Fruit fly</name>
    <dbReference type="NCBI Taxonomy" id="7244"/>
    <lineage>
        <taxon>Eukaryota</taxon>
        <taxon>Metazoa</taxon>
        <taxon>Ecdysozoa</taxon>
        <taxon>Arthropoda</taxon>
        <taxon>Hexapoda</taxon>
        <taxon>Insecta</taxon>
        <taxon>Pterygota</taxon>
        <taxon>Neoptera</taxon>
        <taxon>Endopterygota</taxon>
        <taxon>Diptera</taxon>
        <taxon>Brachycera</taxon>
        <taxon>Muscomorpha</taxon>
        <taxon>Ephydroidea</taxon>
        <taxon>Drosophilidae</taxon>
        <taxon>Drosophila</taxon>
    </lineage>
</organism>
<gene>
    <name evidence="2" type="primary">Dvir\GJ11607</name>
    <name evidence="2" type="ORF">Dvir_GJ11607</name>
</gene>
<feature type="compositionally biased region" description="Basic and acidic residues" evidence="1">
    <location>
        <begin position="309"/>
        <end position="321"/>
    </location>
</feature>
<evidence type="ECO:0000313" key="2">
    <source>
        <dbReference type="EMBL" id="EDW70329.2"/>
    </source>
</evidence>
<proteinExistence type="predicted"/>
<feature type="compositionally biased region" description="Basic and acidic residues" evidence="1">
    <location>
        <begin position="187"/>
        <end position="196"/>
    </location>
</feature>
<dbReference type="OrthoDB" id="10254663at2759"/>
<feature type="compositionally biased region" description="Basic residues" evidence="1">
    <location>
        <begin position="112"/>
        <end position="128"/>
    </location>
</feature>
<accession>B4LFL1</accession>
<dbReference type="HOGENOM" id="CLU_318922_0_0_1"/>
<reference evidence="2 3" key="1">
    <citation type="journal article" date="2007" name="Nature">
        <title>Evolution of genes and genomes on the Drosophila phylogeny.</title>
        <authorList>
            <consortium name="Drosophila 12 Genomes Consortium"/>
            <person name="Clark A.G."/>
            <person name="Eisen M.B."/>
            <person name="Smith D.R."/>
            <person name="Bergman C.M."/>
            <person name="Oliver B."/>
            <person name="Markow T.A."/>
            <person name="Kaufman T.C."/>
            <person name="Kellis M."/>
            <person name="Gelbart W."/>
            <person name="Iyer V.N."/>
            <person name="Pollard D.A."/>
            <person name="Sackton T.B."/>
            <person name="Larracuente A.M."/>
            <person name="Singh N.D."/>
            <person name="Abad J.P."/>
            <person name="Abt D.N."/>
            <person name="Adryan B."/>
            <person name="Aguade M."/>
            <person name="Akashi H."/>
            <person name="Anderson W.W."/>
            <person name="Aquadro C.F."/>
            <person name="Ardell D.H."/>
            <person name="Arguello R."/>
            <person name="Artieri C.G."/>
            <person name="Barbash D.A."/>
            <person name="Barker D."/>
            <person name="Barsanti P."/>
            <person name="Batterham P."/>
            <person name="Batzoglou S."/>
            <person name="Begun D."/>
            <person name="Bhutkar A."/>
            <person name="Blanco E."/>
            <person name="Bosak S.A."/>
            <person name="Bradley R.K."/>
            <person name="Brand A.D."/>
            <person name="Brent M.R."/>
            <person name="Brooks A.N."/>
            <person name="Brown R.H."/>
            <person name="Butlin R.K."/>
            <person name="Caggese C."/>
            <person name="Calvi B.R."/>
            <person name="Bernardo de Carvalho A."/>
            <person name="Caspi A."/>
            <person name="Castrezana S."/>
            <person name="Celniker S.E."/>
            <person name="Chang J.L."/>
            <person name="Chapple C."/>
            <person name="Chatterji S."/>
            <person name="Chinwalla A."/>
            <person name="Civetta A."/>
            <person name="Clifton S.W."/>
            <person name="Comeron J.M."/>
            <person name="Costello J.C."/>
            <person name="Coyne J.A."/>
            <person name="Daub J."/>
            <person name="David R.G."/>
            <person name="Delcher A.L."/>
            <person name="Delehaunty K."/>
            <person name="Do C.B."/>
            <person name="Ebling H."/>
            <person name="Edwards K."/>
            <person name="Eickbush T."/>
            <person name="Evans J.D."/>
            <person name="Filipski A."/>
            <person name="Findeiss S."/>
            <person name="Freyhult E."/>
            <person name="Fulton L."/>
            <person name="Fulton R."/>
            <person name="Garcia A.C."/>
            <person name="Gardiner A."/>
            <person name="Garfield D.A."/>
            <person name="Garvin B.E."/>
            <person name="Gibson G."/>
            <person name="Gilbert D."/>
            <person name="Gnerre S."/>
            <person name="Godfrey J."/>
            <person name="Good R."/>
            <person name="Gotea V."/>
            <person name="Gravely B."/>
            <person name="Greenberg A.J."/>
            <person name="Griffiths-Jones S."/>
            <person name="Gross S."/>
            <person name="Guigo R."/>
            <person name="Gustafson E.A."/>
            <person name="Haerty W."/>
            <person name="Hahn M.W."/>
            <person name="Halligan D.L."/>
            <person name="Halpern A.L."/>
            <person name="Halter G.M."/>
            <person name="Han M.V."/>
            <person name="Heger A."/>
            <person name="Hillier L."/>
            <person name="Hinrichs A.S."/>
            <person name="Holmes I."/>
            <person name="Hoskins R.A."/>
            <person name="Hubisz M.J."/>
            <person name="Hultmark D."/>
            <person name="Huntley M.A."/>
            <person name="Jaffe D.B."/>
            <person name="Jagadeeshan S."/>
            <person name="Jeck W.R."/>
            <person name="Johnson J."/>
            <person name="Jones C.D."/>
            <person name="Jordan W.C."/>
            <person name="Karpen G.H."/>
            <person name="Kataoka E."/>
            <person name="Keightley P.D."/>
            <person name="Kheradpour P."/>
            <person name="Kirkness E.F."/>
            <person name="Koerich L.B."/>
            <person name="Kristiansen K."/>
            <person name="Kudrna D."/>
            <person name="Kulathinal R.J."/>
            <person name="Kumar S."/>
            <person name="Kwok R."/>
            <person name="Lander E."/>
            <person name="Langley C.H."/>
            <person name="Lapoint R."/>
            <person name="Lazzaro B.P."/>
            <person name="Lee S.J."/>
            <person name="Levesque L."/>
            <person name="Li R."/>
            <person name="Lin C.F."/>
            <person name="Lin M.F."/>
            <person name="Lindblad-Toh K."/>
            <person name="Llopart A."/>
            <person name="Long M."/>
            <person name="Low L."/>
            <person name="Lozovsky E."/>
            <person name="Lu J."/>
            <person name="Luo M."/>
            <person name="Machado C.A."/>
            <person name="Makalowski W."/>
            <person name="Marzo M."/>
            <person name="Matsuda M."/>
            <person name="Matzkin L."/>
            <person name="McAllister B."/>
            <person name="McBride C.S."/>
            <person name="McKernan B."/>
            <person name="McKernan K."/>
            <person name="Mendez-Lago M."/>
            <person name="Minx P."/>
            <person name="Mollenhauer M.U."/>
            <person name="Montooth K."/>
            <person name="Mount S.M."/>
            <person name="Mu X."/>
            <person name="Myers E."/>
            <person name="Negre B."/>
            <person name="Newfeld S."/>
            <person name="Nielsen R."/>
            <person name="Noor M.A."/>
            <person name="O'Grady P."/>
            <person name="Pachter L."/>
            <person name="Papaceit M."/>
            <person name="Parisi M.J."/>
            <person name="Parisi M."/>
            <person name="Parts L."/>
            <person name="Pedersen J.S."/>
            <person name="Pesole G."/>
            <person name="Phillippy A.M."/>
            <person name="Ponting C.P."/>
            <person name="Pop M."/>
            <person name="Porcelli D."/>
            <person name="Powell J.R."/>
            <person name="Prohaska S."/>
            <person name="Pruitt K."/>
            <person name="Puig M."/>
            <person name="Quesneville H."/>
            <person name="Ram K.R."/>
            <person name="Rand D."/>
            <person name="Rasmussen M.D."/>
            <person name="Reed L.K."/>
            <person name="Reenan R."/>
            <person name="Reily A."/>
            <person name="Remington K.A."/>
            <person name="Rieger T.T."/>
            <person name="Ritchie M.G."/>
            <person name="Robin C."/>
            <person name="Rogers Y.H."/>
            <person name="Rohde C."/>
            <person name="Rozas J."/>
            <person name="Rubenfield M.J."/>
            <person name="Ruiz A."/>
            <person name="Russo S."/>
            <person name="Salzberg S.L."/>
            <person name="Sanchez-Gracia A."/>
            <person name="Saranga D.J."/>
            <person name="Sato H."/>
            <person name="Schaeffer S.W."/>
            <person name="Schatz M.C."/>
            <person name="Schlenke T."/>
            <person name="Schwartz R."/>
            <person name="Segarra C."/>
            <person name="Singh R.S."/>
            <person name="Sirot L."/>
            <person name="Sirota M."/>
            <person name="Sisneros N.B."/>
            <person name="Smith C.D."/>
            <person name="Smith T.F."/>
            <person name="Spieth J."/>
            <person name="Stage D.E."/>
            <person name="Stark A."/>
            <person name="Stephan W."/>
            <person name="Strausberg R.L."/>
            <person name="Strempel S."/>
            <person name="Sturgill D."/>
            <person name="Sutton G."/>
            <person name="Sutton G.G."/>
            <person name="Tao W."/>
            <person name="Teichmann S."/>
            <person name="Tobari Y.N."/>
            <person name="Tomimura Y."/>
            <person name="Tsolas J.M."/>
            <person name="Valente V.L."/>
            <person name="Venter E."/>
            <person name="Venter J.C."/>
            <person name="Vicario S."/>
            <person name="Vieira F.G."/>
            <person name="Vilella A.J."/>
            <person name="Villasante A."/>
            <person name="Walenz B."/>
            <person name="Wang J."/>
            <person name="Wasserman M."/>
            <person name="Watts T."/>
            <person name="Wilson D."/>
            <person name="Wilson R.K."/>
            <person name="Wing R.A."/>
            <person name="Wolfner M.F."/>
            <person name="Wong A."/>
            <person name="Wong G.K."/>
            <person name="Wu C.I."/>
            <person name="Wu G."/>
            <person name="Yamamoto D."/>
            <person name="Yang H.P."/>
            <person name="Yang S.P."/>
            <person name="Yorke J.A."/>
            <person name="Yoshida K."/>
            <person name="Zdobnov E."/>
            <person name="Zhang P."/>
            <person name="Zhang Y."/>
            <person name="Zimin A.V."/>
            <person name="Baldwin J."/>
            <person name="Abdouelleil A."/>
            <person name="Abdulkadir J."/>
            <person name="Abebe A."/>
            <person name="Abera B."/>
            <person name="Abreu J."/>
            <person name="Acer S.C."/>
            <person name="Aftuck L."/>
            <person name="Alexander A."/>
            <person name="An P."/>
            <person name="Anderson E."/>
            <person name="Anderson S."/>
            <person name="Arachi H."/>
            <person name="Azer M."/>
            <person name="Bachantsang P."/>
            <person name="Barry A."/>
            <person name="Bayul T."/>
            <person name="Berlin A."/>
            <person name="Bessette D."/>
            <person name="Bloom T."/>
            <person name="Blye J."/>
            <person name="Boguslavskiy L."/>
            <person name="Bonnet C."/>
            <person name="Boukhgalter B."/>
            <person name="Bourzgui I."/>
            <person name="Brown A."/>
            <person name="Cahill P."/>
            <person name="Channer S."/>
            <person name="Cheshatsang Y."/>
            <person name="Chuda L."/>
            <person name="Citroen M."/>
            <person name="Collymore A."/>
            <person name="Cooke P."/>
            <person name="Costello M."/>
            <person name="D'Aco K."/>
            <person name="Daza R."/>
            <person name="De Haan G."/>
            <person name="DeGray S."/>
            <person name="DeMaso C."/>
            <person name="Dhargay N."/>
            <person name="Dooley K."/>
            <person name="Dooley E."/>
            <person name="Doricent M."/>
            <person name="Dorje P."/>
            <person name="Dorjee K."/>
            <person name="Dupes A."/>
            <person name="Elong R."/>
            <person name="Falk J."/>
            <person name="Farina A."/>
            <person name="Faro S."/>
            <person name="Ferguson D."/>
            <person name="Fisher S."/>
            <person name="Foley C.D."/>
            <person name="Franke A."/>
            <person name="Friedrich D."/>
            <person name="Gadbois L."/>
            <person name="Gearin G."/>
            <person name="Gearin C.R."/>
            <person name="Giannoukos G."/>
            <person name="Goode T."/>
            <person name="Graham J."/>
            <person name="Grandbois E."/>
            <person name="Grewal S."/>
            <person name="Gyaltsen K."/>
            <person name="Hafez N."/>
            <person name="Hagos B."/>
            <person name="Hall J."/>
            <person name="Henson C."/>
            <person name="Hollinger A."/>
            <person name="Honan T."/>
            <person name="Huard M.D."/>
            <person name="Hughes L."/>
            <person name="Hurhula B."/>
            <person name="Husby M.E."/>
            <person name="Kamat A."/>
            <person name="Kanga B."/>
            <person name="Kashin S."/>
            <person name="Khazanovich D."/>
            <person name="Kisner P."/>
            <person name="Lance K."/>
            <person name="Lara M."/>
            <person name="Lee W."/>
            <person name="Lennon N."/>
            <person name="Letendre F."/>
            <person name="LeVine R."/>
            <person name="Lipovsky A."/>
            <person name="Liu X."/>
            <person name="Liu J."/>
            <person name="Liu S."/>
            <person name="Lokyitsang T."/>
            <person name="Lokyitsang Y."/>
            <person name="Lubonja R."/>
            <person name="Lui A."/>
            <person name="MacDonald P."/>
            <person name="Magnisalis V."/>
            <person name="Maru K."/>
            <person name="Matthews C."/>
            <person name="McCusker W."/>
            <person name="McDonough S."/>
            <person name="Mehta T."/>
            <person name="Meldrim J."/>
            <person name="Meneus L."/>
            <person name="Mihai O."/>
            <person name="Mihalev A."/>
            <person name="Mihova T."/>
            <person name="Mittelman R."/>
            <person name="Mlenga V."/>
            <person name="Montmayeur A."/>
            <person name="Mulrain L."/>
            <person name="Navidi A."/>
            <person name="Naylor J."/>
            <person name="Negash T."/>
            <person name="Nguyen T."/>
            <person name="Nguyen N."/>
            <person name="Nicol R."/>
            <person name="Norbu C."/>
            <person name="Norbu N."/>
            <person name="Novod N."/>
            <person name="O'Neill B."/>
            <person name="Osman S."/>
            <person name="Markiewicz E."/>
            <person name="Oyono O.L."/>
            <person name="Patti C."/>
            <person name="Phunkhang P."/>
            <person name="Pierre F."/>
            <person name="Priest M."/>
            <person name="Raghuraman S."/>
            <person name="Rege F."/>
            <person name="Reyes R."/>
            <person name="Rise C."/>
            <person name="Rogov P."/>
            <person name="Ross K."/>
            <person name="Ryan E."/>
            <person name="Settipalli S."/>
            <person name="Shea T."/>
            <person name="Sherpa N."/>
            <person name="Shi L."/>
            <person name="Shih D."/>
            <person name="Sparrow T."/>
            <person name="Spaulding J."/>
            <person name="Stalker J."/>
            <person name="Stange-Thomann N."/>
            <person name="Stavropoulos S."/>
            <person name="Stone C."/>
            <person name="Strader C."/>
            <person name="Tesfaye S."/>
            <person name="Thomson T."/>
            <person name="Thoulutsang Y."/>
            <person name="Thoulutsang D."/>
            <person name="Topham K."/>
            <person name="Topping I."/>
            <person name="Tsamla T."/>
            <person name="Vassiliev H."/>
            <person name="Vo A."/>
            <person name="Wangchuk T."/>
            <person name="Wangdi T."/>
            <person name="Weiand M."/>
            <person name="Wilkinson J."/>
            <person name="Wilson A."/>
            <person name="Yadav S."/>
            <person name="Young G."/>
            <person name="Yu Q."/>
            <person name="Zembek L."/>
            <person name="Zhong D."/>
            <person name="Zimmer A."/>
            <person name="Zwirko Z."/>
            <person name="Jaffe D.B."/>
            <person name="Alvarez P."/>
            <person name="Brockman W."/>
            <person name="Butler J."/>
            <person name="Chin C."/>
            <person name="Gnerre S."/>
            <person name="Grabherr M."/>
            <person name="Kleber M."/>
            <person name="Mauceli E."/>
            <person name="MacCallum I."/>
        </authorList>
    </citation>
    <scope>NUCLEOTIDE SEQUENCE [LARGE SCALE GENOMIC DNA]</scope>
    <source>
        <strain evidence="3">Tucson 15010-1051.87</strain>
    </source>
</reference>
<dbReference type="EMBL" id="CH940647">
    <property type="protein sequence ID" value="EDW70329.2"/>
    <property type="molecule type" value="Genomic_DNA"/>
</dbReference>
<sequence length="1060" mass="120181">MDFNNDKKQRGLGPSFLLERKQRISIEGRGDMYIKNTQTQVRELYRREALNEPRRSSSSNTDSQLLKTSLEVKALNKKIEREIGKLKNFRYSFLKDDQSPVQKQKPAPTKTTVKHLHWRQKLLKHHRERTFDESPTSSNRQELQSLGFSSPDTGDRRPYFRTMCVASSPKSSAGEQADSSRPTTGDNRLDRRPHQPEQKITRMCGGCVYGHGEDMSQPCSVYQSDYCQYGGASFCPQCTPNSYRTCDMPGPMPMPYSPDPLYQYPVGSVNQQQESMMNSCTCSRPSCCRRRTDLNTDKFCHSCCADPLSKRDRSSKTKDNFLSRSPSPRPQARRVGKEKGRFESPSKYPSQQEQPPNSDKVMKISFRKQQSELSESAKTKPAKDKMIIKAYVAAQAPTIDKHHIDEEKLRMHREYMEMYRMEHEKTAGKDSSLNMSELGISPTYTILPVQESTSAKHSRSYIVGTSTSRQVRFSLDQCKCEDPSEADALAKICQDTVTQTVITNGCMQTMENSPRVEYESCEAKTDQFQKRTLSVKRNDVVKTVSSCQTDDVVEDFLDECSSYVDGAGAMSQWQLAQQPPSMTNQSSQTSPKIAGPTVSSYISQCQGIIRKQTTTQTDIQSDSRDWQECPEILTHEQLLSLNGENTVQTSTTMRDLTTVSEQPTFSGALGQSHRKVVQSEPVIQSPRAEFAYDNGPISAAERPEAFQSQPHVWIQNSSDAAVSPRKCIPWHELTSSYTQSQQICRDSSGVQQNAVDFTEEIYEDCKCPGSTPVHMDHDNDNVDYRNQHNLSPNLTATEYTSLVECPDYNSINRPDDCEPFEDTTADYDSTVEELSNTMLSMEVRSPSPILDATLTCRDQHEQDFNPCDDSEYIPQLEEPVASGRAYLYRQEQLIHNFEPPRQESYDREQLAIREQSIQSRSTVCERRARSVTFEDESGFSERSNTVKSCRSLVDWERVSQHSLRRDMGQEDFPHGNGYADVGSPMNSYRSSSTAGTEFTCNESNYGDDYITCNEAQTERGIHIDIPPFTGCPCMHNEYLKLVGMCKPRPYGGLNSWILPD</sequence>
<protein>
    <submittedName>
        <fullName evidence="2">Uncharacterized protein</fullName>
    </submittedName>
</protein>
<keyword evidence="3" id="KW-1185">Reference proteome</keyword>
<dbReference type="eggNOG" id="ENOG502R193">
    <property type="taxonomic scope" value="Eukaryota"/>
</dbReference>
<feature type="compositionally biased region" description="Polar residues" evidence="1">
    <location>
        <begin position="347"/>
        <end position="357"/>
    </location>
</feature>
<name>B4LFL1_DROVI</name>
<feature type="compositionally biased region" description="Basic and acidic residues" evidence="1">
    <location>
        <begin position="335"/>
        <end position="344"/>
    </location>
</feature>
<dbReference type="KEGG" id="dvi:6622685"/>
<dbReference type="Proteomes" id="UP000008792">
    <property type="component" value="Unassembled WGS sequence"/>
</dbReference>
<evidence type="ECO:0000313" key="3">
    <source>
        <dbReference type="Proteomes" id="UP000008792"/>
    </source>
</evidence>
<dbReference type="AlphaFoldDB" id="B4LFL1"/>
<dbReference type="InParanoid" id="B4LFL1"/>
<feature type="compositionally biased region" description="Polar residues" evidence="1">
    <location>
        <begin position="133"/>
        <end position="152"/>
    </location>
</feature>
<feature type="region of interest" description="Disordered" evidence="1">
    <location>
        <begin position="309"/>
        <end position="359"/>
    </location>
</feature>
<feature type="region of interest" description="Disordered" evidence="1">
    <location>
        <begin position="97"/>
        <end position="196"/>
    </location>
</feature>
<feature type="compositionally biased region" description="Polar residues" evidence="1">
    <location>
        <begin position="168"/>
        <end position="186"/>
    </location>
</feature>
<evidence type="ECO:0000256" key="1">
    <source>
        <dbReference type="SAM" id="MobiDB-lite"/>
    </source>
</evidence>
<dbReference type="STRING" id="7244.B4LFL1"/>